<accession>A0A6A1VN04</accession>
<dbReference type="PANTHER" id="PTHR31672">
    <property type="entry name" value="BNACNNG10540D PROTEIN"/>
    <property type="match status" value="1"/>
</dbReference>
<dbReference type="AlphaFoldDB" id="A0A6A1VN04"/>
<dbReference type="InterPro" id="IPR006527">
    <property type="entry name" value="F-box-assoc_dom_typ1"/>
</dbReference>
<dbReference type="PANTHER" id="PTHR31672:SF13">
    <property type="entry name" value="F-BOX PROTEIN CPR30-LIKE"/>
    <property type="match status" value="1"/>
</dbReference>
<organism evidence="2 3">
    <name type="scientific">Morella rubra</name>
    <name type="common">Chinese bayberry</name>
    <dbReference type="NCBI Taxonomy" id="262757"/>
    <lineage>
        <taxon>Eukaryota</taxon>
        <taxon>Viridiplantae</taxon>
        <taxon>Streptophyta</taxon>
        <taxon>Embryophyta</taxon>
        <taxon>Tracheophyta</taxon>
        <taxon>Spermatophyta</taxon>
        <taxon>Magnoliopsida</taxon>
        <taxon>eudicotyledons</taxon>
        <taxon>Gunneridae</taxon>
        <taxon>Pentapetalae</taxon>
        <taxon>rosids</taxon>
        <taxon>fabids</taxon>
        <taxon>Fagales</taxon>
        <taxon>Myricaceae</taxon>
        <taxon>Morella</taxon>
    </lineage>
</organism>
<dbReference type="SUPFAM" id="SSF81383">
    <property type="entry name" value="F-box domain"/>
    <property type="match status" value="1"/>
</dbReference>
<dbReference type="InterPro" id="IPR036047">
    <property type="entry name" value="F-box-like_dom_sf"/>
</dbReference>
<evidence type="ECO:0000313" key="3">
    <source>
        <dbReference type="Proteomes" id="UP000516437"/>
    </source>
</evidence>
<dbReference type="InterPro" id="IPR011043">
    <property type="entry name" value="Gal_Oxase/kelch_b-propeller"/>
</dbReference>
<dbReference type="SMART" id="SM00256">
    <property type="entry name" value="FBOX"/>
    <property type="match status" value="1"/>
</dbReference>
<gene>
    <name evidence="2" type="ORF">CJ030_MR5G023184</name>
</gene>
<comment type="caution">
    <text evidence="2">The sequence shown here is derived from an EMBL/GenBank/DDBJ whole genome shotgun (WGS) entry which is preliminary data.</text>
</comment>
<dbReference type="InterPro" id="IPR001810">
    <property type="entry name" value="F-box_dom"/>
</dbReference>
<dbReference type="Pfam" id="PF00646">
    <property type="entry name" value="F-box"/>
    <property type="match status" value="1"/>
</dbReference>
<dbReference type="EMBL" id="RXIC02000023">
    <property type="protein sequence ID" value="KAB1214271.1"/>
    <property type="molecule type" value="Genomic_DNA"/>
</dbReference>
<feature type="domain" description="F-box" evidence="1">
    <location>
        <begin position="17"/>
        <end position="57"/>
    </location>
</feature>
<evidence type="ECO:0000313" key="2">
    <source>
        <dbReference type="EMBL" id="KAB1214271.1"/>
    </source>
</evidence>
<dbReference type="NCBIfam" id="TIGR01640">
    <property type="entry name" value="F_box_assoc_1"/>
    <property type="match status" value="1"/>
</dbReference>
<evidence type="ECO:0000259" key="1">
    <source>
        <dbReference type="SMART" id="SM00256"/>
    </source>
</evidence>
<protein>
    <recommendedName>
        <fullName evidence="1">F-box domain-containing protein</fullName>
    </recommendedName>
</protein>
<name>A0A6A1VN04_9ROSI</name>
<keyword evidence="3" id="KW-1185">Reference proteome</keyword>
<dbReference type="Proteomes" id="UP000516437">
    <property type="component" value="Chromosome 5"/>
</dbReference>
<dbReference type="Pfam" id="PF07734">
    <property type="entry name" value="FBA_1"/>
    <property type="match status" value="1"/>
</dbReference>
<reference evidence="2 3" key="1">
    <citation type="journal article" date="2019" name="Plant Biotechnol. J.">
        <title>The red bayberry genome and genetic basis of sex determination.</title>
        <authorList>
            <person name="Jia H.M."/>
            <person name="Jia H.J."/>
            <person name="Cai Q.L."/>
            <person name="Wang Y."/>
            <person name="Zhao H.B."/>
            <person name="Yang W.F."/>
            <person name="Wang G.Y."/>
            <person name="Li Y.H."/>
            <person name="Zhan D.L."/>
            <person name="Shen Y.T."/>
            <person name="Niu Q.F."/>
            <person name="Chang L."/>
            <person name="Qiu J."/>
            <person name="Zhao L."/>
            <person name="Xie H.B."/>
            <person name="Fu W.Y."/>
            <person name="Jin J."/>
            <person name="Li X.W."/>
            <person name="Jiao Y."/>
            <person name="Zhou C.C."/>
            <person name="Tu T."/>
            <person name="Chai C.Y."/>
            <person name="Gao J.L."/>
            <person name="Fan L.J."/>
            <person name="van de Weg E."/>
            <person name="Wang J.Y."/>
            <person name="Gao Z.S."/>
        </authorList>
    </citation>
    <scope>NUCLEOTIDE SEQUENCE [LARGE SCALE GENOMIC DNA]</scope>
    <source>
        <tissue evidence="2">Leaves</tissue>
    </source>
</reference>
<proteinExistence type="predicted"/>
<dbReference type="InterPro" id="IPR050796">
    <property type="entry name" value="SCF_F-box_component"/>
</dbReference>
<sequence length="407" mass="46350">MEKWIENSKGHGFSESIPRDVALDILSKLSYKSLQRFKSVCKGWRCLISSPQFLKENFLLANARNDSGRLWRCMYVVNRGSTLGSGPFVLETSECNGSTREVRVDHGPTSTREFDFLGSCNGLLLLSRGRPGDDLFIWNPCSGKKKKVSCPDCFVLGLYKISISGLAYDSSSEDYKAVFGAWSINYGYRGILLYAFRTNTWKVIYRKGLPFMCDHSSEQGATVNGAPHWLFGRRDILKLIDDRSIAYFDPAEEKFRKLSLPADREAIFDTIALGALGGCLSVTYYDSLVVGGRNMSETWVMREYGIEESWMKLFVFFPNSIFDYLYLRPLCFTTKDEVLMELDRKRLVVYNIRDGSVTQYVSSFVQNKLIYWGASNLGFELATYLETSDFPAMGTKKRSFSGEYKVR</sequence>
<dbReference type="Gene3D" id="1.20.1280.50">
    <property type="match status" value="1"/>
</dbReference>
<dbReference type="OrthoDB" id="1924677at2759"/>
<dbReference type="SUPFAM" id="SSF50965">
    <property type="entry name" value="Galactose oxidase, central domain"/>
    <property type="match status" value="1"/>
</dbReference>
<dbReference type="InterPro" id="IPR017451">
    <property type="entry name" value="F-box-assoc_interact_dom"/>
</dbReference>